<dbReference type="Proteomes" id="UP001201980">
    <property type="component" value="Unassembled WGS sequence"/>
</dbReference>
<feature type="region of interest" description="Disordered" evidence="1">
    <location>
        <begin position="587"/>
        <end position="647"/>
    </location>
</feature>
<proteinExistence type="predicted"/>
<evidence type="ECO:0000313" key="3">
    <source>
        <dbReference type="Proteomes" id="UP001201980"/>
    </source>
</evidence>
<evidence type="ECO:0000256" key="1">
    <source>
        <dbReference type="SAM" id="MobiDB-lite"/>
    </source>
</evidence>
<comment type="caution">
    <text evidence="2">The sequence shown here is derived from an EMBL/GenBank/DDBJ whole genome shotgun (WGS) entry which is preliminary data.</text>
</comment>
<feature type="compositionally biased region" description="Acidic residues" evidence="1">
    <location>
        <begin position="206"/>
        <end position="216"/>
    </location>
</feature>
<feature type="compositionally biased region" description="Polar residues" evidence="1">
    <location>
        <begin position="196"/>
        <end position="205"/>
    </location>
</feature>
<feature type="region of interest" description="Disordered" evidence="1">
    <location>
        <begin position="280"/>
        <end position="380"/>
    </location>
</feature>
<evidence type="ECO:0000313" key="2">
    <source>
        <dbReference type="EMBL" id="KAJ2900477.1"/>
    </source>
</evidence>
<gene>
    <name evidence="2" type="ORF">MKZ38_002431</name>
</gene>
<feature type="compositionally biased region" description="Polar residues" evidence="1">
    <location>
        <begin position="612"/>
        <end position="627"/>
    </location>
</feature>
<feature type="compositionally biased region" description="Basic and acidic residues" evidence="1">
    <location>
        <begin position="174"/>
        <end position="195"/>
    </location>
</feature>
<feature type="compositionally biased region" description="Basic and acidic residues" evidence="1">
    <location>
        <begin position="320"/>
        <end position="336"/>
    </location>
</feature>
<feature type="compositionally biased region" description="Low complexity" evidence="1">
    <location>
        <begin position="628"/>
        <end position="637"/>
    </location>
</feature>
<dbReference type="EMBL" id="JAKWBI020000172">
    <property type="protein sequence ID" value="KAJ2900477.1"/>
    <property type="molecule type" value="Genomic_DNA"/>
</dbReference>
<feature type="region of interest" description="Disordered" evidence="1">
    <location>
        <begin position="156"/>
        <end position="248"/>
    </location>
</feature>
<dbReference type="AlphaFoldDB" id="A0AAD5WR99"/>
<feature type="compositionally biased region" description="Polar residues" evidence="1">
    <location>
        <begin position="805"/>
        <end position="816"/>
    </location>
</feature>
<keyword evidence="3" id="KW-1185">Reference proteome</keyword>
<protein>
    <submittedName>
        <fullName evidence="2">Uncharacterized protein</fullName>
    </submittedName>
</protein>
<feature type="region of interest" description="Disordered" evidence="1">
    <location>
        <begin position="727"/>
        <end position="857"/>
    </location>
</feature>
<sequence length="857" mass="96173">MYFPLQPQLIPSENEQRLSPWGKFRRHLLEGETWYYVACGGEVESAKVEKRVAEGFRRTPVPVAREVWEFLRAEFGLRGVGEEVRRRFERAKAVRVLEWGEGNGRNEEDEFSNWVERVLISGSDMIRSSNGVRRKVKLSVAFVAAGELGVEEGMLSKARSQRGDEHKRNQRRHGVGEEEHVEVRRIQCHDKHGNESKTGVNQGTNSDEEDGYDTEVIDISSTPNTDSDSDRSWVPVLGATPARTSGSDDSLEILKGYLEVGGHRGGDLQLEAEEELELELGQGEGTEEEEQDNGKGIGEDDAWDKETFRTPTPAQRPRPRLVEPDDAHRSSDEERTSVISGSSDLSGVGRYTPDTRKDQDPGSPRRKSWLGVGQSSDDGGKNEEEIEIIWRINAVFLSRTRTLNYLTSPDRASTFPTDISLLSDAELSIHVALRLLPRLLAAIPGSVILTNLSHDLRTTPPDSLPYSLLGKMQRHQHHHNRKFQLCSPRNQGREKDWKSEQQQQCHNQIHPFRTSLTTRIQASLLGLLAVQSGISLTPSSRPGELVLEILGLDGWVGAGVKEKEVVEVQLHSAETCSSLRSWMTRDDERLRGGRGKRGRDEQEDDSDDTSTPSRRLTGSIAQSNCRKSSSSTTTSISRAESWFTLPPPSIPTSLNPSKCRSVHIKGNVRSFRHTFKKLHVHSSRSESSRDGETRISGGEGYFVLLLIEGREDLLVPVSGIAHPLPLPHASYKNQGKYFHTKPTLGRNQTRKRWEGVSSRFEQPESEDRHRERSDDDDEYDTISTNEEASEDYTLAPRLRKGKLLQKNSPRNDTAPRSQAGERAGEAERGSTRTSGAKRRRLLSRSWVGDSDDPLSLY</sequence>
<organism evidence="2 3">
    <name type="scientific">Zalerion maritima</name>
    <dbReference type="NCBI Taxonomy" id="339359"/>
    <lineage>
        <taxon>Eukaryota</taxon>
        <taxon>Fungi</taxon>
        <taxon>Dikarya</taxon>
        <taxon>Ascomycota</taxon>
        <taxon>Pezizomycotina</taxon>
        <taxon>Sordariomycetes</taxon>
        <taxon>Lulworthiomycetidae</taxon>
        <taxon>Lulworthiales</taxon>
        <taxon>Lulworthiaceae</taxon>
        <taxon>Zalerion</taxon>
    </lineage>
</organism>
<accession>A0AAD5WR99</accession>
<reference evidence="2" key="1">
    <citation type="submission" date="2022-07" db="EMBL/GenBank/DDBJ databases">
        <title>Draft genome sequence of Zalerion maritima ATCC 34329, a (micro)plastics degrading marine fungus.</title>
        <authorList>
            <person name="Paco A."/>
            <person name="Goncalves M.F.M."/>
            <person name="Rocha-Santos T.A.P."/>
            <person name="Alves A."/>
        </authorList>
    </citation>
    <scope>NUCLEOTIDE SEQUENCE</scope>
    <source>
        <strain evidence="2">ATCC 34329</strain>
    </source>
</reference>
<name>A0AAD5WR99_9PEZI</name>
<feature type="compositionally biased region" description="Basic and acidic residues" evidence="1">
    <location>
        <begin position="761"/>
        <end position="773"/>
    </location>
</feature>